<dbReference type="InterPro" id="IPR025857">
    <property type="entry name" value="MacB_PCD"/>
</dbReference>
<evidence type="ECO:0000313" key="10">
    <source>
        <dbReference type="Proteomes" id="UP000469011"/>
    </source>
</evidence>
<evidence type="ECO:0000256" key="2">
    <source>
        <dbReference type="ARBA" id="ARBA00022475"/>
    </source>
</evidence>
<feature type="transmembrane region" description="Helical" evidence="6">
    <location>
        <begin position="308"/>
        <end position="340"/>
    </location>
</feature>
<name>A0A6N9SWD5_9HYPH</name>
<dbReference type="Pfam" id="PF12704">
    <property type="entry name" value="MacB_PCD"/>
    <property type="match status" value="1"/>
</dbReference>
<evidence type="ECO:0000256" key="1">
    <source>
        <dbReference type="ARBA" id="ARBA00004651"/>
    </source>
</evidence>
<comment type="caution">
    <text evidence="9">The sequence shown here is derived from an EMBL/GenBank/DDBJ whole genome shotgun (WGS) entry which is preliminary data.</text>
</comment>
<gene>
    <name evidence="9" type="ORF">GTK09_01550</name>
</gene>
<dbReference type="InterPro" id="IPR003838">
    <property type="entry name" value="ABC3_permease_C"/>
</dbReference>
<comment type="subcellular location">
    <subcellularLocation>
        <location evidence="1">Cell membrane</location>
        <topology evidence="1">Multi-pass membrane protein</topology>
    </subcellularLocation>
</comment>
<dbReference type="AlphaFoldDB" id="A0A6N9SWD5"/>
<dbReference type="GO" id="GO:0005886">
    <property type="term" value="C:plasma membrane"/>
    <property type="evidence" value="ECO:0007669"/>
    <property type="project" value="UniProtKB-SubCell"/>
</dbReference>
<feature type="transmembrane region" description="Helical" evidence="6">
    <location>
        <begin position="360"/>
        <end position="382"/>
    </location>
</feature>
<feature type="transmembrane region" description="Helical" evidence="6">
    <location>
        <begin position="265"/>
        <end position="288"/>
    </location>
</feature>
<evidence type="ECO:0000313" key="9">
    <source>
        <dbReference type="EMBL" id="NDW03101.1"/>
    </source>
</evidence>
<evidence type="ECO:0000256" key="6">
    <source>
        <dbReference type="SAM" id="Phobius"/>
    </source>
</evidence>
<organism evidence="9 10">
    <name type="scientific">Jiella pacifica</name>
    <dbReference type="NCBI Taxonomy" id="2696469"/>
    <lineage>
        <taxon>Bacteria</taxon>
        <taxon>Pseudomonadati</taxon>
        <taxon>Pseudomonadota</taxon>
        <taxon>Alphaproteobacteria</taxon>
        <taxon>Hyphomicrobiales</taxon>
        <taxon>Aurantimonadaceae</taxon>
        <taxon>Jiella</taxon>
    </lineage>
</organism>
<evidence type="ECO:0000256" key="3">
    <source>
        <dbReference type="ARBA" id="ARBA00022692"/>
    </source>
</evidence>
<dbReference type="PANTHER" id="PTHR43738:SF2">
    <property type="entry name" value="ABC TRANSPORTER PERMEASE"/>
    <property type="match status" value="1"/>
</dbReference>
<keyword evidence="3 6" id="KW-0812">Transmembrane</keyword>
<dbReference type="PANTHER" id="PTHR43738">
    <property type="entry name" value="ABC TRANSPORTER, MEMBRANE PROTEIN"/>
    <property type="match status" value="1"/>
</dbReference>
<keyword evidence="5 6" id="KW-0472">Membrane</keyword>
<dbReference type="InterPro" id="IPR051125">
    <property type="entry name" value="ABC-4/HrtB_transporter"/>
</dbReference>
<feature type="domain" description="ABC3 transporter permease C-terminal" evidence="7">
    <location>
        <begin position="268"/>
        <end position="381"/>
    </location>
</feature>
<keyword evidence="10" id="KW-1185">Reference proteome</keyword>
<accession>A0A6N9SWD5</accession>
<reference evidence="9 10" key="1">
    <citation type="submission" date="2020-01" db="EMBL/GenBank/DDBJ databases">
        <title>Jiella pacifica sp. nov.</title>
        <authorList>
            <person name="Xue Z."/>
            <person name="Zhu S."/>
            <person name="Chen J."/>
            <person name="Yang J."/>
        </authorList>
    </citation>
    <scope>NUCLEOTIDE SEQUENCE [LARGE SCALE GENOMIC DNA]</scope>
    <source>
        <strain evidence="9 10">40Bstr34</strain>
    </source>
</reference>
<evidence type="ECO:0000256" key="5">
    <source>
        <dbReference type="ARBA" id="ARBA00023136"/>
    </source>
</evidence>
<dbReference type="Proteomes" id="UP000469011">
    <property type="component" value="Unassembled WGS sequence"/>
</dbReference>
<keyword evidence="4 6" id="KW-1133">Transmembrane helix</keyword>
<protein>
    <submittedName>
        <fullName evidence="9">FtsX-like permease family protein</fullName>
    </submittedName>
</protein>
<sequence length="392" mass="41706">MIWRYRWTNALFVLLIAISVGLGVGLIAQERGIRQGTARAAEKFDLVVTAPGSEVQMMLATVYLQPVDVPLLDGKTYDAIASNENVALAAPIAYGDSFHESSVIGTTAAFVTHLSGDLAEGRMFAAVDEAVVGARVPLDIGATFTPAHGVGDAAEEGAHEGALLRVVGRMAPTGSPWDRAILVPVESVWKVHGLPLGHGPEREGQIGPPFDPDYFPGTPAILVRADQLWANYALRSEFTTDRTMAFFPGAVLSQLHGLLGDVRQVMSVMAVVTQVLVTLGVLAGLAVLIRLYARRLALLRALGAPDRFVFAVVWTYAATLIFTGAILGIVVGMAAVGIISKIVTARTDILVEATLAWPEFHLVAGFVSLTVLMALTPAFMALSRDVITDLRS</sequence>
<feature type="domain" description="MacB-like periplasmic core" evidence="8">
    <location>
        <begin position="10"/>
        <end position="189"/>
    </location>
</feature>
<keyword evidence="2" id="KW-1003">Cell membrane</keyword>
<evidence type="ECO:0000256" key="4">
    <source>
        <dbReference type="ARBA" id="ARBA00022989"/>
    </source>
</evidence>
<evidence type="ECO:0000259" key="8">
    <source>
        <dbReference type="Pfam" id="PF12704"/>
    </source>
</evidence>
<dbReference type="EMBL" id="JAAAMG010000001">
    <property type="protein sequence ID" value="NDW03101.1"/>
    <property type="molecule type" value="Genomic_DNA"/>
</dbReference>
<proteinExistence type="predicted"/>
<evidence type="ECO:0000259" key="7">
    <source>
        <dbReference type="Pfam" id="PF02687"/>
    </source>
</evidence>
<dbReference type="Pfam" id="PF02687">
    <property type="entry name" value="FtsX"/>
    <property type="match status" value="1"/>
</dbReference>